<evidence type="ECO:0000313" key="7">
    <source>
        <dbReference type="Proteomes" id="UP000199473"/>
    </source>
</evidence>
<dbReference type="PANTHER" id="PTHR44591:SF3">
    <property type="entry name" value="RESPONSE REGULATORY DOMAIN-CONTAINING PROTEIN"/>
    <property type="match status" value="1"/>
</dbReference>
<dbReference type="InterPro" id="IPR001789">
    <property type="entry name" value="Sig_transdc_resp-reg_receiver"/>
</dbReference>
<dbReference type="SUPFAM" id="SSF52172">
    <property type="entry name" value="CheY-like"/>
    <property type="match status" value="1"/>
</dbReference>
<comment type="catalytic activity">
    <reaction evidence="1">
        <text>ATP + protein L-histidine = ADP + protein N-phospho-L-histidine.</text>
        <dbReference type="EC" id="2.7.13.3"/>
    </reaction>
</comment>
<evidence type="ECO:0000256" key="4">
    <source>
        <dbReference type="PROSITE-ProRule" id="PRU00169"/>
    </source>
</evidence>
<keyword evidence="3 4" id="KW-0597">Phosphoprotein</keyword>
<evidence type="ECO:0000256" key="3">
    <source>
        <dbReference type="ARBA" id="ARBA00022553"/>
    </source>
</evidence>
<dbReference type="InterPro" id="IPR003661">
    <property type="entry name" value="HisK_dim/P_dom"/>
</dbReference>
<accession>A0A1I4EYV7</accession>
<keyword evidence="7" id="KW-1185">Reference proteome</keyword>
<dbReference type="SMART" id="SM00448">
    <property type="entry name" value="REC"/>
    <property type="match status" value="1"/>
</dbReference>
<reference evidence="6 7" key="1">
    <citation type="submission" date="2016-10" db="EMBL/GenBank/DDBJ databases">
        <authorList>
            <person name="de Groot N.N."/>
        </authorList>
    </citation>
    <scope>NUCLEOTIDE SEQUENCE [LARGE SCALE GENOMIC DNA]</scope>
    <source>
        <strain evidence="6 7">DSM 19981</strain>
    </source>
</reference>
<name>A0A1I4EYV7_9PROT</name>
<dbReference type="InterPro" id="IPR036097">
    <property type="entry name" value="HisK_dim/P_sf"/>
</dbReference>
<proteinExistence type="predicted"/>
<evidence type="ECO:0000256" key="1">
    <source>
        <dbReference type="ARBA" id="ARBA00000085"/>
    </source>
</evidence>
<dbReference type="SUPFAM" id="SSF47384">
    <property type="entry name" value="Homodimeric domain of signal transducing histidine kinase"/>
    <property type="match status" value="1"/>
</dbReference>
<dbReference type="Gene3D" id="3.40.50.2300">
    <property type="match status" value="1"/>
</dbReference>
<dbReference type="PANTHER" id="PTHR44591">
    <property type="entry name" value="STRESS RESPONSE REGULATOR PROTEIN 1"/>
    <property type="match status" value="1"/>
</dbReference>
<dbReference type="InterPro" id="IPR011006">
    <property type="entry name" value="CheY-like_superfamily"/>
</dbReference>
<evidence type="ECO:0000313" key="6">
    <source>
        <dbReference type="EMBL" id="SFL09726.1"/>
    </source>
</evidence>
<dbReference type="EC" id="2.7.13.3" evidence="2"/>
<dbReference type="AlphaFoldDB" id="A0A1I4EYV7"/>
<dbReference type="InterPro" id="IPR050595">
    <property type="entry name" value="Bact_response_regulator"/>
</dbReference>
<evidence type="ECO:0000256" key="2">
    <source>
        <dbReference type="ARBA" id="ARBA00012438"/>
    </source>
</evidence>
<dbReference type="STRING" id="1123062.SAMN02745775_11958"/>
<dbReference type="Pfam" id="PF00072">
    <property type="entry name" value="Response_reg"/>
    <property type="match status" value="1"/>
</dbReference>
<organism evidence="6 7">
    <name type="scientific">Falsiroseomonas stagni DSM 19981</name>
    <dbReference type="NCBI Taxonomy" id="1123062"/>
    <lineage>
        <taxon>Bacteria</taxon>
        <taxon>Pseudomonadati</taxon>
        <taxon>Pseudomonadota</taxon>
        <taxon>Alphaproteobacteria</taxon>
        <taxon>Acetobacterales</taxon>
        <taxon>Roseomonadaceae</taxon>
        <taxon>Falsiroseomonas</taxon>
    </lineage>
</organism>
<sequence length="407" mass="43284">MNDTHLDDKPQQPQHFRVLVVDDEPAVVTQLSDGLRVLGYDVLQASSVHAALSILASDPAITVVVSDVRMPESDGLGLARHIMNERTDSDAVEVVLITGHATIEDAAAAVRARAVDFLRKPFRLREAGDAVARANARATARRRKIVLQKQIEQKLRELDSQPSGGIADSQARPDALAASLIPHDGENAHRREVRAISHALRTPLVAIAGGADLLTRDVEPSDLRAHEHLGLLRNGIKDAIAAVTLVEELKQLDSAPPAAEPADIDAAAMLDSILRGLQAQGGLGCLALLPIAPASVLLRFRPEDLRRLFTHCLLSVAEWAPAQSRLRIGWTEPTSSTAALSLQVVAPDGVAAPATPAPASALARTQEGLRFSIAERLASRNNATLQSHGGGDGQMTLILHAPRGTAL</sequence>
<dbReference type="GO" id="GO:0000155">
    <property type="term" value="F:phosphorelay sensor kinase activity"/>
    <property type="evidence" value="ECO:0007669"/>
    <property type="project" value="InterPro"/>
</dbReference>
<dbReference type="CDD" id="cd00082">
    <property type="entry name" value="HisKA"/>
    <property type="match status" value="1"/>
</dbReference>
<evidence type="ECO:0000259" key="5">
    <source>
        <dbReference type="PROSITE" id="PS50110"/>
    </source>
</evidence>
<dbReference type="PROSITE" id="PS50110">
    <property type="entry name" value="RESPONSE_REGULATORY"/>
    <property type="match status" value="1"/>
</dbReference>
<dbReference type="EMBL" id="FOSQ01000019">
    <property type="protein sequence ID" value="SFL09726.1"/>
    <property type="molecule type" value="Genomic_DNA"/>
</dbReference>
<dbReference type="Proteomes" id="UP000199473">
    <property type="component" value="Unassembled WGS sequence"/>
</dbReference>
<protein>
    <recommendedName>
        <fullName evidence="2">histidine kinase</fullName>
        <ecNumber evidence="2">2.7.13.3</ecNumber>
    </recommendedName>
</protein>
<feature type="modified residue" description="4-aspartylphosphate" evidence="4">
    <location>
        <position position="67"/>
    </location>
</feature>
<gene>
    <name evidence="6" type="ORF">SAMN02745775_11958</name>
</gene>
<feature type="domain" description="Response regulatory" evidence="5">
    <location>
        <begin position="17"/>
        <end position="135"/>
    </location>
</feature>